<proteinExistence type="predicted"/>
<comment type="caution">
    <text evidence="1">The sequence shown here is derived from an EMBL/GenBank/DDBJ whole genome shotgun (WGS) entry which is preliminary data.</text>
</comment>
<reference evidence="2" key="1">
    <citation type="submission" date="2015-03" db="EMBL/GenBank/DDBJ databases">
        <authorList>
            <consortium name="Pathogen Informatics"/>
        </authorList>
    </citation>
    <scope>NUCLEOTIDE SEQUENCE [LARGE SCALE GENOMIC DNA]</scope>
    <source>
        <strain evidence="2">N09902308</strain>
    </source>
</reference>
<name>A0A916LFZ2_MYCTX</name>
<dbReference type="Proteomes" id="UP000039021">
    <property type="component" value="Unassembled WGS sequence"/>
</dbReference>
<dbReference type="AlphaFoldDB" id="A0A916LFZ2"/>
<sequence length="99" mass="10405">MRVEISSLTTGGTPRRYCSVCSIANGNSNAEMAWRTSSSRSTQVCRLAVRTVPDRTPVCGMALAAIPALTAPHTSTVLLRGSMRRDSTPGSPVTSVPSP</sequence>
<accession>A0A916LFZ2</accession>
<gene>
    <name evidence="1" type="ORF">ERS007739_04364</name>
</gene>
<protein>
    <submittedName>
        <fullName evidence="1">Uncharacterized protein</fullName>
    </submittedName>
</protein>
<dbReference type="EMBL" id="CSBK01002677">
    <property type="protein sequence ID" value="CPA09515.1"/>
    <property type="molecule type" value="Genomic_DNA"/>
</dbReference>
<evidence type="ECO:0000313" key="2">
    <source>
        <dbReference type="Proteomes" id="UP000039021"/>
    </source>
</evidence>
<organism evidence="1 2">
    <name type="scientific">Mycobacterium tuberculosis</name>
    <dbReference type="NCBI Taxonomy" id="1773"/>
    <lineage>
        <taxon>Bacteria</taxon>
        <taxon>Bacillati</taxon>
        <taxon>Actinomycetota</taxon>
        <taxon>Actinomycetes</taxon>
        <taxon>Mycobacteriales</taxon>
        <taxon>Mycobacteriaceae</taxon>
        <taxon>Mycobacterium</taxon>
        <taxon>Mycobacterium tuberculosis complex</taxon>
    </lineage>
</organism>
<evidence type="ECO:0000313" key="1">
    <source>
        <dbReference type="EMBL" id="CPA09515.1"/>
    </source>
</evidence>